<dbReference type="SMART" id="SM00665">
    <property type="entry name" value="B561"/>
    <property type="match status" value="1"/>
</dbReference>
<dbReference type="Proteomes" id="UP000011014">
    <property type="component" value="Unassembled WGS sequence"/>
</dbReference>
<feature type="domain" description="DOMON" evidence="10">
    <location>
        <begin position="50"/>
        <end position="171"/>
    </location>
</feature>
<evidence type="ECO:0000313" key="12">
    <source>
        <dbReference type="EMBL" id="CBY36289.1"/>
    </source>
</evidence>
<feature type="transmembrane region" description="Helical" evidence="9">
    <location>
        <begin position="388"/>
        <end position="413"/>
    </location>
</feature>
<keyword evidence="4 9" id="KW-0812">Transmembrane</keyword>
<keyword evidence="5" id="KW-0732">Signal</keyword>
<comment type="subcellular location">
    <subcellularLocation>
        <location evidence="2">Membrane</location>
    </subcellularLocation>
</comment>
<evidence type="ECO:0000259" key="11">
    <source>
        <dbReference type="PROSITE" id="PS50939"/>
    </source>
</evidence>
<proteinExistence type="predicted"/>
<sequence length="422" mass="47015">MIGVAILLLALVQAQEEITTSTVEPTPIEKSRCGNEYFCMSFDCQFGEESCPHIAWKESENNVDFVRVKLHYNSPGSSYVAIGFSRDDKMGQDDIYFCQKNEQNQVAIVSAYSTGMTKPVNIDQESRLQDIGIGSDGNTFFCEFDRPKSLEKNGLNYDLGDGNWFVLIATGPVSGTQGYHGPNTRAASSISWKLSDPPLDFFGASFDISMMKIHAVLMFLAWGIFVPSGLFIGRFFKRGYPKKMVKSKPIWFQFHRLLMVLSVIFTIIGIILIFVNREGWSESAGENGHAFAGIIVFAFGLMNPIIAMFRPDPDSENRKYFNVCHHSIGYLAQVGAVVAIFLGFDLAIYDLAFVSTQIYAALIVLSAIMSILLEVFKQKLEGAAFFGVNLYSICSTIYFLILLPFTITLLVHIGRFDGSTDE</sequence>
<feature type="transmembrane region" description="Helical" evidence="9">
    <location>
        <begin position="288"/>
        <end position="309"/>
    </location>
</feature>
<dbReference type="PANTHER" id="PTHR23130:SF171">
    <property type="entry name" value="OS01G0895300 PROTEIN"/>
    <property type="match status" value="1"/>
</dbReference>
<dbReference type="InterPro" id="IPR005018">
    <property type="entry name" value="DOMON_domain"/>
</dbReference>
<dbReference type="InterPro" id="IPR006593">
    <property type="entry name" value="Cyt_b561/ferric_Rdtase_TM"/>
</dbReference>
<dbReference type="Gene3D" id="1.20.120.1770">
    <property type="match status" value="1"/>
</dbReference>
<evidence type="ECO:0000256" key="5">
    <source>
        <dbReference type="ARBA" id="ARBA00022729"/>
    </source>
</evidence>
<evidence type="ECO:0000256" key="1">
    <source>
        <dbReference type="ARBA" id="ARBA00001970"/>
    </source>
</evidence>
<protein>
    <recommendedName>
        <fullName evidence="13">DOMON domain-containing protein</fullName>
    </recommendedName>
</protein>
<dbReference type="AlphaFoldDB" id="E4YLC8"/>
<comment type="cofactor">
    <cofactor evidence="1">
        <name>heme b</name>
        <dbReference type="ChEBI" id="CHEBI:60344"/>
    </cofactor>
</comment>
<name>E4YLC8_OIKDI</name>
<feature type="transmembrane region" description="Helical" evidence="9">
    <location>
        <begin position="330"/>
        <end position="352"/>
    </location>
</feature>
<feature type="transmembrane region" description="Helical" evidence="9">
    <location>
        <begin position="215"/>
        <end position="236"/>
    </location>
</feature>
<organism evidence="12">
    <name type="scientific">Oikopleura dioica</name>
    <name type="common">Tunicate</name>
    <dbReference type="NCBI Taxonomy" id="34765"/>
    <lineage>
        <taxon>Eukaryota</taxon>
        <taxon>Metazoa</taxon>
        <taxon>Chordata</taxon>
        <taxon>Tunicata</taxon>
        <taxon>Appendicularia</taxon>
        <taxon>Copelata</taxon>
        <taxon>Oikopleuridae</taxon>
        <taxon>Oikopleura</taxon>
    </lineage>
</organism>
<evidence type="ECO:0000256" key="6">
    <source>
        <dbReference type="ARBA" id="ARBA00022982"/>
    </source>
</evidence>
<feature type="domain" description="Cytochrome b561" evidence="11">
    <location>
        <begin position="173"/>
        <end position="382"/>
    </location>
</feature>
<keyword evidence="6" id="KW-0249">Electron transport</keyword>
<evidence type="ECO:0000256" key="7">
    <source>
        <dbReference type="ARBA" id="ARBA00022989"/>
    </source>
</evidence>
<evidence type="ECO:0000256" key="3">
    <source>
        <dbReference type="ARBA" id="ARBA00022448"/>
    </source>
</evidence>
<evidence type="ECO:0000256" key="9">
    <source>
        <dbReference type="SAM" id="Phobius"/>
    </source>
</evidence>
<evidence type="ECO:0000259" key="10">
    <source>
        <dbReference type="PROSITE" id="PS50836"/>
    </source>
</evidence>
<evidence type="ECO:0000256" key="4">
    <source>
        <dbReference type="ARBA" id="ARBA00022692"/>
    </source>
</evidence>
<evidence type="ECO:0000256" key="8">
    <source>
        <dbReference type="ARBA" id="ARBA00023136"/>
    </source>
</evidence>
<evidence type="ECO:0008006" key="13">
    <source>
        <dbReference type="Google" id="ProtNLM"/>
    </source>
</evidence>
<dbReference type="PANTHER" id="PTHR23130">
    <property type="entry name" value="CYTOCHROME B561 AND DOMON DOMAIN-CONTAINING PROTEIN"/>
    <property type="match status" value="1"/>
</dbReference>
<keyword evidence="8 9" id="KW-0472">Membrane</keyword>
<dbReference type="GO" id="GO:0016020">
    <property type="term" value="C:membrane"/>
    <property type="evidence" value="ECO:0007669"/>
    <property type="project" value="UniProtKB-SubCell"/>
</dbReference>
<dbReference type="Pfam" id="PF03351">
    <property type="entry name" value="DOMON"/>
    <property type="match status" value="1"/>
</dbReference>
<dbReference type="EMBL" id="FN654751">
    <property type="protein sequence ID" value="CBY36289.1"/>
    <property type="molecule type" value="Genomic_DNA"/>
</dbReference>
<dbReference type="Pfam" id="PF03188">
    <property type="entry name" value="Cytochrom_B561"/>
    <property type="match status" value="1"/>
</dbReference>
<dbReference type="PROSITE" id="PS50939">
    <property type="entry name" value="CYTOCHROME_B561"/>
    <property type="match status" value="1"/>
</dbReference>
<keyword evidence="3" id="KW-0813">Transport</keyword>
<dbReference type="PROSITE" id="PS50836">
    <property type="entry name" value="DOMON"/>
    <property type="match status" value="1"/>
</dbReference>
<feature type="transmembrane region" description="Helical" evidence="9">
    <location>
        <begin position="257"/>
        <end position="276"/>
    </location>
</feature>
<keyword evidence="7 9" id="KW-1133">Transmembrane helix</keyword>
<feature type="transmembrane region" description="Helical" evidence="9">
    <location>
        <begin position="358"/>
        <end position="376"/>
    </location>
</feature>
<dbReference type="CDD" id="cd08760">
    <property type="entry name" value="Cyt_b561_FRRS1_like"/>
    <property type="match status" value="1"/>
</dbReference>
<evidence type="ECO:0000256" key="2">
    <source>
        <dbReference type="ARBA" id="ARBA00004370"/>
    </source>
</evidence>
<accession>E4YLC8</accession>
<gene>
    <name evidence="12" type="ORF">GSOID_T00028780001</name>
</gene>
<reference evidence="12" key="1">
    <citation type="journal article" date="2010" name="Science">
        <title>Plasticity of animal genome architecture unmasked by rapid evolution of a pelagic tunicate.</title>
        <authorList>
            <person name="Denoeud F."/>
            <person name="Henriet S."/>
            <person name="Mungpakdee S."/>
            <person name="Aury J.M."/>
            <person name="Da Silva C."/>
            <person name="Brinkmann H."/>
            <person name="Mikhaleva J."/>
            <person name="Olsen L.C."/>
            <person name="Jubin C."/>
            <person name="Canestro C."/>
            <person name="Bouquet J.M."/>
            <person name="Danks G."/>
            <person name="Poulain J."/>
            <person name="Campsteijn C."/>
            <person name="Adamski M."/>
            <person name="Cross I."/>
            <person name="Yadetie F."/>
            <person name="Muffato M."/>
            <person name="Louis A."/>
            <person name="Butcher S."/>
            <person name="Tsagkogeorga G."/>
            <person name="Konrad A."/>
            <person name="Singh S."/>
            <person name="Jensen M.F."/>
            <person name="Cong E.H."/>
            <person name="Eikeseth-Otteraa H."/>
            <person name="Noel B."/>
            <person name="Anthouard V."/>
            <person name="Porcel B.M."/>
            <person name="Kachouri-Lafond R."/>
            <person name="Nishino A."/>
            <person name="Ugolini M."/>
            <person name="Chourrout P."/>
            <person name="Nishida H."/>
            <person name="Aasland R."/>
            <person name="Huzurbazar S."/>
            <person name="Westhof E."/>
            <person name="Delsuc F."/>
            <person name="Lehrach H."/>
            <person name="Reinhardt R."/>
            <person name="Weissenbach J."/>
            <person name="Roy S.W."/>
            <person name="Artiguenave F."/>
            <person name="Postlethwait J.H."/>
            <person name="Manak J.R."/>
            <person name="Thompson E.M."/>
            <person name="Jaillon O."/>
            <person name="Du Pasquier L."/>
            <person name="Boudinot P."/>
            <person name="Liberles D.A."/>
            <person name="Volff J.N."/>
            <person name="Philippe H."/>
            <person name="Lenhard B."/>
            <person name="Roest Crollius H."/>
            <person name="Wincker P."/>
            <person name="Chourrout D."/>
        </authorList>
    </citation>
    <scope>NUCLEOTIDE SEQUENCE [LARGE SCALE GENOMIC DNA]</scope>
</reference>
<dbReference type="SMART" id="SM00664">
    <property type="entry name" value="DoH"/>
    <property type="match status" value="1"/>
</dbReference>